<sequence length="453" mass="51109">MYKRISAVLFPIVALFLVGTVIWGYQEHKTKNSILLKAENQYQRAFHDLSYHVEKLHTELGNTLAVNSASQGMHRKSLVNVWRLTSEAQSEINQLPLTLLPVSKTEDFLTHISNFSYKTAVRDLTKQPLSPDEMKTLKTLYENSKGISSDLQKVQEASLSNQLKWTDVEQAMASEGQGNDNTIVDGFRNVDKKVGAYPEINWGPAVASVYSKRSVKMLSGNNATPEEIKKKATEFFGDHKIVDVKVVENGAKTEYASYSAIGKRKSSNSTVHLDYTKRGGHLIRFMDTRNIGKKAISQEKALAEAKKFLEMHKYPSMEPVSYDEYDNIGSFIFVRKENGILIYPERLIVRIALDNGEVTGIEASDFEYKKHKTIKTDTKPKLTEAQAKKMLNPGLKEKYHRLAIIENDLGEPTLCYEFVGDMNGTSYRIYVNASTGMEENIEELKGTKQKSPA</sequence>
<gene>
    <name evidence="4" type="ORF">BVG16_03660</name>
</gene>
<dbReference type="Pfam" id="PF03413">
    <property type="entry name" value="PepSY"/>
    <property type="match status" value="1"/>
</dbReference>
<dbReference type="NCBIfam" id="TIGR02889">
    <property type="entry name" value="spore_YpeB"/>
    <property type="match status" value="1"/>
</dbReference>
<dbReference type="Proteomes" id="UP000190188">
    <property type="component" value="Unassembled WGS sequence"/>
</dbReference>
<feature type="domain" description="Sporulation protein YpeB PepSY1 and PepSY2" evidence="2">
    <location>
        <begin position="185"/>
        <end position="371"/>
    </location>
</feature>
<dbReference type="Pfam" id="PF14620">
    <property type="entry name" value="YPEB_PepSY1-2"/>
    <property type="match status" value="1"/>
</dbReference>
<dbReference type="InterPro" id="IPR014239">
    <property type="entry name" value="YpeB_PepSY1-2"/>
</dbReference>
<dbReference type="STRING" id="1324314.BVG16_03660"/>
<organism evidence="4 5">
    <name type="scientific">Paenibacillus selenitireducens</name>
    <dbReference type="NCBI Taxonomy" id="1324314"/>
    <lineage>
        <taxon>Bacteria</taxon>
        <taxon>Bacillati</taxon>
        <taxon>Bacillota</taxon>
        <taxon>Bacilli</taxon>
        <taxon>Bacillales</taxon>
        <taxon>Paenibacillaceae</taxon>
        <taxon>Paenibacillus</taxon>
    </lineage>
</organism>
<feature type="domain" description="Sporulation protein YpeB N-terminal" evidence="3">
    <location>
        <begin position="31"/>
        <end position="167"/>
    </location>
</feature>
<evidence type="ECO:0000259" key="1">
    <source>
        <dbReference type="Pfam" id="PF03413"/>
    </source>
</evidence>
<evidence type="ECO:0000259" key="3">
    <source>
        <dbReference type="Pfam" id="PF20769"/>
    </source>
</evidence>
<dbReference type="RefSeq" id="WP_078497154.1">
    <property type="nucleotide sequence ID" value="NZ_MSZX01000001.1"/>
</dbReference>
<dbReference type="Pfam" id="PF20769">
    <property type="entry name" value="YPEB_N"/>
    <property type="match status" value="1"/>
</dbReference>
<dbReference type="GO" id="GO:0009847">
    <property type="term" value="P:spore germination"/>
    <property type="evidence" value="ECO:0007669"/>
    <property type="project" value="InterPro"/>
</dbReference>
<protein>
    <submittedName>
        <fullName evidence="4">Germination protein YpeB</fullName>
    </submittedName>
</protein>
<keyword evidence="5" id="KW-1185">Reference proteome</keyword>
<reference evidence="4 5" key="1">
    <citation type="submission" date="2017-01" db="EMBL/GenBank/DDBJ databases">
        <title>Genome analysis of Paenibacillus selenitrireducens ES3-24.</title>
        <authorList>
            <person name="Xu D."/>
            <person name="Yao R."/>
            <person name="Zheng S."/>
        </authorList>
    </citation>
    <scope>NUCLEOTIDE SEQUENCE [LARGE SCALE GENOMIC DNA]</scope>
    <source>
        <strain evidence="4 5">ES3-24</strain>
    </source>
</reference>
<evidence type="ECO:0000313" key="5">
    <source>
        <dbReference type="Proteomes" id="UP000190188"/>
    </source>
</evidence>
<proteinExistence type="predicted"/>
<evidence type="ECO:0000313" key="4">
    <source>
        <dbReference type="EMBL" id="OPA81417.1"/>
    </source>
</evidence>
<dbReference type="OrthoDB" id="2372097at2"/>
<dbReference type="InterPro" id="IPR025711">
    <property type="entry name" value="PepSY"/>
</dbReference>
<comment type="caution">
    <text evidence="4">The sequence shown here is derived from an EMBL/GenBank/DDBJ whole genome shotgun (WGS) entry which is preliminary data.</text>
</comment>
<dbReference type="AlphaFoldDB" id="A0A1T2XNH8"/>
<accession>A0A1T2XNH8</accession>
<evidence type="ECO:0000259" key="2">
    <source>
        <dbReference type="Pfam" id="PF14620"/>
    </source>
</evidence>
<name>A0A1T2XNH8_9BACL</name>
<feature type="domain" description="PepSY" evidence="1">
    <location>
        <begin position="381"/>
        <end position="436"/>
    </location>
</feature>
<dbReference type="InterPro" id="IPR048402">
    <property type="entry name" value="YpeB_N"/>
</dbReference>
<dbReference type="EMBL" id="MSZX01000001">
    <property type="protein sequence ID" value="OPA81417.1"/>
    <property type="molecule type" value="Genomic_DNA"/>
</dbReference>